<gene>
    <name evidence="1" type="ORF">THF1A12_70244</name>
</gene>
<comment type="caution">
    <text evidence="1">The sequence shown here is derived from an EMBL/GenBank/DDBJ whole genome shotgun (WGS) entry which is preliminary data.</text>
</comment>
<proteinExistence type="predicted"/>
<evidence type="ECO:0000313" key="2">
    <source>
        <dbReference type="Proteomes" id="UP001295462"/>
    </source>
</evidence>
<evidence type="ECO:0008006" key="3">
    <source>
        <dbReference type="Google" id="ProtNLM"/>
    </source>
</evidence>
<sequence length="220" mass="25303">MGIENMSIEQLEDFEDSVPEIGGFPSRYLAAKRGYSEWIAKLYKDIDHIIKNIIFPSASYRQNDPEDRFNVDIASNLAQVGYRAHHDKWMNGHPDIYVDSHRGYKWIGESKLHSDYETLLEGFRQLSTRYSSGFVGQNHGAVLIVTKNQSISNLMEKWQEKLLSSEFQGVEVKECKMDTTCFLSAHDHPVTGEKYTVRHIPISILFNPTDKSARNRKTES</sequence>
<reference evidence="1" key="1">
    <citation type="submission" date="2022-01" db="EMBL/GenBank/DDBJ databases">
        <authorList>
            <person name="Lagorce A."/>
        </authorList>
    </citation>
    <scope>NUCLEOTIDE SEQUENCE</scope>
    <source>
        <strain evidence="1">Th15_F1_A12</strain>
    </source>
</reference>
<dbReference type="Proteomes" id="UP001295462">
    <property type="component" value="Unassembled WGS sequence"/>
</dbReference>
<accession>A0AAU9QWI0</accession>
<name>A0AAU9QWI0_9VIBR</name>
<dbReference type="AlphaFoldDB" id="A0AAU9QWI0"/>
<dbReference type="EMBL" id="CAKMUD010000127">
    <property type="protein sequence ID" value="CAH1603525.1"/>
    <property type="molecule type" value="Genomic_DNA"/>
</dbReference>
<organism evidence="1 2">
    <name type="scientific">Vibrio jasicida</name>
    <dbReference type="NCBI Taxonomy" id="766224"/>
    <lineage>
        <taxon>Bacteria</taxon>
        <taxon>Pseudomonadati</taxon>
        <taxon>Pseudomonadota</taxon>
        <taxon>Gammaproteobacteria</taxon>
        <taxon>Vibrionales</taxon>
        <taxon>Vibrionaceae</taxon>
        <taxon>Vibrio</taxon>
    </lineage>
</organism>
<dbReference type="RefSeq" id="WP_409590384.1">
    <property type="nucleotide sequence ID" value="NZ_CAKMTZ010000137.1"/>
</dbReference>
<evidence type="ECO:0000313" key="1">
    <source>
        <dbReference type="EMBL" id="CAH1603525.1"/>
    </source>
</evidence>
<protein>
    <recommendedName>
        <fullName evidence="3">Restriction endonuclease</fullName>
    </recommendedName>
</protein>